<keyword evidence="1" id="KW-0812">Transmembrane</keyword>
<feature type="transmembrane region" description="Helical" evidence="1">
    <location>
        <begin position="74"/>
        <end position="94"/>
    </location>
</feature>
<dbReference type="Proteomes" id="UP000199025">
    <property type="component" value="Unassembled WGS sequence"/>
</dbReference>
<name>A0A1I3Z666_9PSEU</name>
<keyword evidence="1" id="KW-0472">Membrane</keyword>
<accession>A0A1I3Z666</accession>
<sequence>MTTSDIRSRPRTAVSRALALVIGVVYLALGVVGFFLIDQPLWVFHTGPLLDVVRTALGLLALGAAWRGGAAAQVAGFVLFFGLAAFTVYGSLSAATMQPGDVRHFFDVGWGDNVLHGVTAVLGLVMGLLPQRARTRSGEV</sequence>
<feature type="transmembrane region" description="Helical" evidence="1">
    <location>
        <begin position="17"/>
        <end position="37"/>
    </location>
</feature>
<dbReference type="STRING" id="115433.SAMN05421835_12016"/>
<keyword evidence="1" id="KW-1133">Transmembrane helix</keyword>
<evidence type="ECO:0000313" key="2">
    <source>
        <dbReference type="EMBL" id="SFK39545.1"/>
    </source>
</evidence>
<reference evidence="2" key="1">
    <citation type="submission" date="2016-10" db="EMBL/GenBank/DDBJ databases">
        <authorList>
            <person name="de Groot N.N."/>
        </authorList>
    </citation>
    <scope>NUCLEOTIDE SEQUENCE [LARGE SCALE GENOMIC DNA]</scope>
    <source>
        <strain evidence="2">DSM 44468</strain>
    </source>
</reference>
<dbReference type="Pfam" id="PF14325">
    <property type="entry name" value="DUF4383"/>
    <property type="match status" value="1"/>
</dbReference>
<dbReference type="AlphaFoldDB" id="A0A1I3Z666"/>
<gene>
    <name evidence="2" type="ORF">SAMN05421835_12016</name>
</gene>
<dbReference type="RefSeq" id="WP_177228884.1">
    <property type="nucleotide sequence ID" value="NZ_CBDQZW010000018.1"/>
</dbReference>
<dbReference type="EMBL" id="FORP01000020">
    <property type="protein sequence ID" value="SFK39545.1"/>
    <property type="molecule type" value="Genomic_DNA"/>
</dbReference>
<evidence type="ECO:0008006" key="4">
    <source>
        <dbReference type="Google" id="ProtNLM"/>
    </source>
</evidence>
<feature type="transmembrane region" description="Helical" evidence="1">
    <location>
        <begin position="43"/>
        <end position="62"/>
    </location>
</feature>
<organism evidence="2 3">
    <name type="scientific">Amycolatopsis sacchari</name>
    <dbReference type="NCBI Taxonomy" id="115433"/>
    <lineage>
        <taxon>Bacteria</taxon>
        <taxon>Bacillati</taxon>
        <taxon>Actinomycetota</taxon>
        <taxon>Actinomycetes</taxon>
        <taxon>Pseudonocardiales</taxon>
        <taxon>Pseudonocardiaceae</taxon>
        <taxon>Amycolatopsis</taxon>
    </lineage>
</organism>
<feature type="transmembrane region" description="Helical" evidence="1">
    <location>
        <begin position="114"/>
        <end position="130"/>
    </location>
</feature>
<protein>
    <recommendedName>
        <fullName evidence="4">DUF4383 domain-containing protein</fullName>
    </recommendedName>
</protein>
<evidence type="ECO:0000313" key="3">
    <source>
        <dbReference type="Proteomes" id="UP000199025"/>
    </source>
</evidence>
<evidence type="ECO:0000256" key="1">
    <source>
        <dbReference type="SAM" id="Phobius"/>
    </source>
</evidence>
<keyword evidence="3" id="KW-1185">Reference proteome</keyword>
<proteinExistence type="predicted"/>